<feature type="domain" description="HTH tetR-type" evidence="5">
    <location>
        <begin position="24"/>
        <end position="84"/>
    </location>
</feature>
<dbReference type="KEGG" id="adi:B5T_00384"/>
<protein>
    <submittedName>
        <fullName evidence="6">Transcriptional regulator-like protein</fullName>
    </submittedName>
</protein>
<keyword evidence="7" id="KW-1185">Reference proteome</keyword>
<reference evidence="6 7" key="1">
    <citation type="journal article" date="2012" name="J. Bacteriol.">
        <title>Complete genome sequence of Alcanivorax dieselolei type strain B5.</title>
        <authorList>
            <person name="Lai Q."/>
            <person name="Li W."/>
            <person name="Shao Z."/>
        </authorList>
    </citation>
    <scope>NUCLEOTIDE SEQUENCE [LARGE SCALE GENOMIC DNA]</scope>
    <source>
        <strain evidence="7">DSM 16502 / CGMCC 1.3690 / B-5</strain>
    </source>
</reference>
<name>K0CB01_ALCDB</name>
<dbReference type="Gene3D" id="1.10.357.10">
    <property type="entry name" value="Tetracycline Repressor, domain 2"/>
    <property type="match status" value="1"/>
</dbReference>
<dbReference type="eggNOG" id="COG1309">
    <property type="taxonomic scope" value="Bacteria"/>
</dbReference>
<dbReference type="PANTHER" id="PTHR47506">
    <property type="entry name" value="TRANSCRIPTIONAL REGULATORY PROTEIN"/>
    <property type="match status" value="1"/>
</dbReference>
<evidence type="ECO:0000256" key="1">
    <source>
        <dbReference type="ARBA" id="ARBA00023015"/>
    </source>
</evidence>
<dbReference type="GO" id="GO:0003677">
    <property type="term" value="F:DNA binding"/>
    <property type="evidence" value="ECO:0007669"/>
    <property type="project" value="UniProtKB-UniRule"/>
</dbReference>
<dbReference type="InterPro" id="IPR001647">
    <property type="entry name" value="HTH_TetR"/>
</dbReference>
<dbReference type="Pfam" id="PF00440">
    <property type="entry name" value="TetR_N"/>
    <property type="match status" value="1"/>
</dbReference>
<keyword evidence="3" id="KW-0804">Transcription</keyword>
<dbReference type="InterPro" id="IPR009057">
    <property type="entry name" value="Homeodomain-like_sf"/>
</dbReference>
<dbReference type="PRINTS" id="PR00455">
    <property type="entry name" value="HTHTETR"/>
</dbReference>
<keyword evidence="2 4" id="KW-0238">DNA-binding</keyword>
<dbReference type="SUPFAM" id="SSF46689">
    <property type="entry name" value="Homeodomain-like"/>
    <property type="match status" value="1"/>
</dbReference>
<gene>
    <name evidence="6" type="ordered locus">B5T_00384</name>
</gene>
<evidence type="ECO:0000313" key="7">
    <source>
        <dbReference type="Proteomes" id="UP000006286"/>
    </source>
</evidence>
<dbReference type="PATRIC" id="fig|930169.3.peg.368"/>
<evidence type="ECO:0000256" key="2">
    <source>
        <dbReference type="ARBA" id="ARBA00023125"/>
    </source>
</evidence>
<dbReference type="AlphaFoldDB" id="K0CB01"/>
<organism evidence="6 7">
    <name type="scientific">Alcanivorax dieselolei (strain DSM 16502 / CGMCC 1.3690 / MCCC 1A00001 / B-5)</name>
    <name type="common">Alloalcanivorax dieselolei</name>
    <dbReference type="NCBI Taxonomy" id="930169"/>
    <lineage>
        <taxon>Bacteria</taxon>
        <taxon>Pseudomonadati</taxon>
        <taxon>Pseudomonadota</taxon>
        <taxon>Gammaproteobacteria</taxon>
        <taxon>Oceanospirillales</taxon>
        <taxon>Alcanivoracaceae</taxon>
        <taxon>Alloalcanivorax</taxon>
    </lineage>
</organism>
<feature type="DNA-binding region" description="H-T-H motif" evidence="4">
    <location>
        <begin position="47"/>
        <end position="66"/>
    </location>
</feature>
<keyword evidence="1" id="KW-0805">Transcription regulation</keyword>
<dbReference type="STRING" id="930169.B5T_00384"/>
<evidence type="ECO:0000313" key="6">
    <source>
        <dbReference type="EMBL" id="AFT68671.1"/>
    </source>
</evidence>
<dbReference type="Pfam" id="PF16925">
    <property type="entry name" value="TetR_C_13"/>
    <property type="match status" value="1"/>
</dbReference>
<dbReference type="Proteomes" id="UP000006286">
    <property type="component" value="Chromosome"/>
</dbReference>
<dbReference type="OrthoDB" id="116240at2"/>
<dbReference type="InterPro" id="IPR011075">
    <property type="entry name" value="TetR_C"/>
</dbReference>
<dbReference type="HOGENOM" id="CLU_069356_23_2_6"/>
<proteinExistence type="predicted"/>
<accession>K0CB01</accession>
<dbReference type="PROSITE" id="PS50977">
    <property type="entry name" value="HTH_TETR_2"/>
    <property type="match status" value="1"/>
</dbReference>
<dbReference type="PANTHER" id="PTHR47506:SF1">
    <property type="entry name" value="HTH-TYPE TRANSCRIPTIONAL REGULATOR YJDC"/>
    <property type="match status" value="1"/>
</dbReference>
<evidence type="ECO:0000256" key="3">
    <source>
        <dbReference type="ARBA" id="ARBA00023163"/>
    </source>
</evidence>
<evidence type="ECO:0000259" key="5">
    <source>
        <dbReference type="PROSITE" id="PS50977"/>
    </source>
</evidence>
<dbReference type="SUPFAM" id="SSF48498">
    <property type="entry name" value="Tetracyclin repressor-like, C-terminal domain"/>
    <property type="match status" value="1"/>
</dbReference>
<sequence>MENDRSTLLIMITSARQSATESPQTVRAKLLAVTEQLIYSGGIHATGMDRIVRESGVARKSIYRYFPTKEALVAEALRERDERWMRWLISECEAVPPGPPRLQAIFDALASWFARDDFNGCAFINAAGEVAAGPIHDVARAHKQRLRDYLCSVLAECSVADVETVAADLSILIDGAITSARVGGDSRAAERAARMARLLIQDSDVL</sequence>
<dbReference type="EMBL" id="CP003466">
    <property type="protein sequence ID" value="AFT68671.1"/>
    <property type="molecule type" value="Genomic_DNA"/>
</dbReference>
<evidence type="ECO:0000256" key="4">
    <source>
        <dbReference type="PROSITE-ProRule" id="PRU00335"/>
    </source>
</evidence>
<dbReference type="InterPro" id="IPR036271">
    <property type="entry name" value="Tet_transcr_reg_TetR-rel_C_sf"/>
</dbReference>